<keyword evidence="2" id="KW-1185">Reference proteome</keyword>
<evidence type="ECO:0000313" key="2">
    <source>
        <dbReference type="Proteomes" id="UP001451303"/>
    </source>
</evidence>
<comment type="caution">
    <text evidence="1">The sequence shown here is derived from an EMBL/GenBank/DDBJ whole genome shotgun (WGS) entry which is preliminary data.</text>
</comment>
<dbReference type="EMBL" id="JAVLET010000004">
    <property type="protein sequence ID" value="KAL0470487.1"/>
    <property type="molecule type" value="Genomic_DNA"/>
</dbReference>
<evidence type="ECO:0000313" key="1">
    <source>
        <dbReference type="EMBL" id="KAL0470487.1"/>
    </source>
</evidence>
<proteinExistence type="predicted"/>
<gene>
    <name evidence="1" type="ORF">QR685DRAFT_255270</name>
</gene>
<sequence length="200" mass="22721">METAIASHHHHDRCYKVGSYHADVSSLLHSLKNTNWPSRTESGTQRQPSSARKLCSSLSATVWSFPWCFVQPPVGGRAFPSLLSHAIHWILSARKLQHSRPPSHVPSRASPLHLQYINRSSSSFCHHQETNPVPRISCRMAEWRSGPMYCCAHANSRVRRFETNTGKDSQTNKSELKRSSYCYKRLLGNKKPIKDKSAML</sequence>
<name>A0ABR3DDQ1_NEUIN</name>
<accession>A0ABR3DDQ1</accession>
<organism evidence="1 2">
    <name type="scientific">Neurospora intermedia</name>
    <dbReference type="NCBI Taxonomy" id="5142"/>
    <lineage>
        <taxon>Eukaryota</taxon>
        <taxon>Fungi</taxon>
        <taxon>Dikarya</taxon>
        <taxon>Ascomycota</taxon>
        <taxon>Pezizomycotina</taxon>
        <taxon>Sordariomycetes</taxon>
        <taxon>Sordariomycetidae</taxon>
        <taxon>Sordariales</taxon>
        <taxon>Sordariaceae</taxon>
        <taxon>Neurospora</taxon>
    </lineage>
</organism>
<dbReference type="Proteomes" id="UP001451303">
    <property type="component" value="Unassembled WGS sequence"/>
</dbReference>
<reference evidence="1 2" key="1">
    <citation type="submission" date="2023-09" db="EMBL/GenBank/DDBJ databases">
        <title>Multi-omics analysis of a traditional fermented food reveals byproduct-associated fungal strains for waste-to-food upcycling.</title>
        <authorList>
            <consortium name="Lawrence Berkeley National Laboratory"/>
            <person name="Rekdal V.M."/>
            <person name="Villalobos-Escobedo J.M."/>
            <person name="Rodriguez-Valeron N."/>
            <person name="Garcia M.O."/>
            <person name="Vasquez D.P."/>
            <person name="Damayanti I."/>
            <person name="Sorensen P.M."/>
            <person name="Baidoo E.E."/>
            <person name="De Carvalho A.C."/>
            <person name="Riley R."/>
            <person name="Lipzen A."/>
            <person name="He G."/>
            <person name="Yan M."/>
            <person name="Haridas S."/>
            <person name="Daum C."/>
            <person name="Yoshinaga Y."/>
            <person name="Ng V."/>
            <person name="Grigoriev I.V."/>
            <person name="Munk R."/>
            <person name="Nuraida L."/>
            <person name="Wijaya C.H."/>
            <person name="Morales P.-C."/>
            <person name="Keasling J.D."/>
        </authorList>
    </citation>
    <scope>NUCLEOTIDE SEQUENCE [LARGE SCALE GENOMIC DNA]</scope>
    <source>
        <strain evidence="1 2">FGSC 2613</strain>
    </source>
</reference>
<evidence type="ECO:0008006" key="3">
    <source>
        <dbReference type="Google" id="ProtNLM"/>
    </source>
</evidence>
<protein>
    <recommendedName>
        <fullName evidence="3">Questionable protein</fullName>
    </recommendedName>
</protein>